<dbReference type="PANTHER" id="PTHR43581">
    <property type="entry name" value="ATP/GTP PHOSPHATASE"/>
    <property type="match status" value="1"/>
</dbReference>
<dbReference type="SMART" id="SM00382">
    <property type="entry name" value="AAA"/>
    <property type="match status" value="1"/>
</dbReference>
<dbReference type="AlphaFoldDB" id="A0A238W2K2"/>
<evidence type="ECO:0000313" key="2">
    <source>
        <dbReference type="EMBL" id="SNR40790.1"/>
    </source>
</evidence>
<dbReference type="GO" id="GO:0016887">
    <property type="term" value="F:ATP hydrolysis activity"/>
    <property type="evidence" value="ECO:0007669"/>
    <property type="project" value="InterPro"/>
</dbReference>
<evidence type="ECO:0000259" key="1">
    <source>
        <dbReference type="SMART" id="SM00382"/>
    </source>
</evidence>
<dbReference type="InterPro" id="IPR003593">
    <property type="entry name" value="AAA+_ATPase"/>
</dbReference>
<accession>A0A238W2K2</accession>
<dbReference type="SUPFAM" id="SSF52540">
    <property type="entry name" value="P-loop containing nucleoside triphosphate hydrolases"/>
    <property type="match status" value="1"/>
</dbReference>
<dbReference type="Proteomes" id="UP000198379">
    <property type="component" value="Unassembled WGS sequence"/>
</dbReference>
<dbReference type="GO" id="GO:0005524">
    <property type="term" value="F:ATP binding"/>
    <property type="evidence" value="ECO:0007669"/>
    <property type="project" value="InterPro"/>
</dbReference>
<keyword evidence="3" id="KW-1185">Reference proteome</keyword>
<dbReference type="InterPro" id="IPR027417">
    <property type="entry name" value="P-loop_NTPase"/>
</dbReference>
<proteinExistence type="predicted"/>
<organism evidence="2 3">
    <name type="scientific">Dokdonia pacifica</name>
    <dbReference type="NCBI Taxonomy" id="1627892"/>
    <lineage>
        <taxon>Bacteria</taxon>
        <taxon>Pseudomonadati</taxon>
        <taxon>Bacteroidota</taxon>
        <taxon>Flavobacteriia</taxon>
        <taxon>Flavobacteriales</taxon>
        <taxon>Flavobacteriaceae</taxon>
        <taxon>Dokdonia</taxon>
    </lineage>
</organism>
<sequence>MNFFVVSAGKPGSDYIESNFKDIIDSSEFALHPNTTQKGTYFSIEKGDVLILKYKQHFVAYGVVIEQYENPKKKFSLRTIVDEWVYYDMDNPREGVTRYGIQNATIGGGRYGTVKTVRPNFGLDKIRLINDAHPSFDLIYYRLEEISSNLEKDGDYFDLHEELFNFLLDKSDEDPEFTFVIRDSNNRSNLDKGYWFYGEETVAISFWTGMDHIHKRPVISFLINPNRHCRLIIQTDIYKSLKNFLNINNVLQQKLDVEQQESLFIKKYDNFQFTDYINCLGAFLKTDYHSINNLLEEFQRTTITQKDRLSGDMIIKFPEEEFNNRLNNLFRYRQNNNNLPELTLYSIEDEGKADYLQEISIKNFGLIKEENINVGNAKWVFITGENGSGKTMLLRTIGTALGNRTLSPKEIRSKIFEVNATLITQGREISFNRYQNENVRAKRAVVSRGLAMYGPYRLEQTSNLINEETFRKSLSKVGSFASLFENGAKLLSFDKQLELWTKNANKKTRNHKIVESRIRRIMSLLPEIIPDLRKVQYEQKSRNKFDVKYLIRSEGSDELMTLRWDELSSGNKNILNLVSDIIIRLFHQQPKEIDPSELRGIVLIDEIDLHLHPKAQKDLIVTLSETFPLLQFIVTTHSPIPLLGAPKNSAVFVVKRDWERGVYTQRVDDKIYLEELLPNTILTSPIFGMDDITNDNREKGALIRTENTFAEVEFVDKLENKIKEFITDEKEKALIERFENKRK</sequence>
<feature type="domain" description="AAA+ ATPase" evidence="1">
    <location>
        <begin position="376"/>
        <end position="657"/>
    </location>
</feature>
<dbReference type="Pfam" id="PF13304">
    <property type="entry name" value="AAA_21"/>
    <property type="match status" value="1"/>
</dbReference>
<gene>
    <name evidence="2" type="ORF">SAMN06265376_101633</name>
</gene>
<dbReference type="Gene3D" id="3.40.50.300">
    <property type="entry name" value="P-loop containing nucleotide triphosphate hydrolases"/>
    <property type="match status" value="1"/>
</dbReference>
<dbReference type="InterPro" id="IPR003959">
    <property type="entry name" value="ATPase_AAA_core"/>
</dbReference>
<name>A0A238W2K2_9FLAO</name>
<dbReference type="PANTHER" id="PTHR43581:SF2">
    <property type="entry name" value="EXCINUCLEASE ATPASE SUBUNIT"/>
    <property type="match status" value="1"/>
</dbReference>
<dbReference type="OrthoDB" id="9805802at2"/>
<reference evidence="2 3" key="1">
    <citation type="submission" date="2017-06" db="EMBL/GenBank/DDBJ databases">
        <authorList>
            <person name="Kim H.J."/>
            <person name="Triplett B.A."/>
        </authorList>
    </citation>
    <scope>NUCLEOTIDE SEQUENCE [LARGE SCALE GENOMIC DNA]</scope>
    <source>
        <strain evidence="2 3">DSM 25597</strain>
    </source>
</reference>
<protein>
    <submittedName>
        <fullName evidence="2">AAA domain-containing protein, putative AbiEii toxin, Type IV TA system</fullName>
    </submittedName>
</protein>
<dbReference type="RefSeq" id="WP_089369960.1">
    <property type="nucleotide sequence ID" value="NZ_BMEP01000002.1"/>
</dbReference>
<evidence type="ECO:0000313" key="3">
    <source>
        <dbReference type="Proteomes" id="UP000198379"/>
    </source>
</evidence>
<dbReference type="InterPro" id="IPR051396">
    <property type="entry name" value="Bact_Antivir_Def_Nuclease"/>
</dbReference>
<dbReference type="EMBL" id="FZNY01000001">
    <property type="protein sequence ID" value="SNR40790.1"/>
    <property type="molecule type" value="Genomic_DNA"/>
</dbReference>